<feature type="region of interest" description="Disordered" evidence="1">
    <location>
        <begin position="1"/>
        <end position="107"/>
    </location>
</feature>
<sequence>MQDVHLLSSQDIANGPFKPGLMEEEGTESHTALLIHNSYGCSVEPPEGGRAWGEAHSGQRMQPDEDEPVGEPQLEITRAETTRNAAMSQEPVTLDEAGTEATVGGPR</sequence>
<organism evidence="2 3">
    <name type="scientific">Pleurodeles waltl</name>
    <name type="common">Iberian ribbed newt</name>
    <dbReference type="NCBI Taxonomy" id="8319"/>
    <lineage>
        <taxon>Eukaryota</taxon>
        <taxon>Metazoa</taxon>
        <taxon>Chordata</taxon>
        <taxon>Craniata</taxon>
        <taxon>Vertebrata</taxon>
        <taxon>Euteleostomi</taxon>
        <taxon>Amphibia</taxon>
        <taxon>Batrachia</taxon>
        <taxon>Caudata</taxon>
        <taxon>Salamandroidea</taxon>
        <taxon>Salamandridae</taxon>
        <taxon>Pleurodelinae</taxon>
        <taxon>Pleurodeles</taxon>
    </lineage>
</organism>
<feature type="compositionally biased region" description="Polar residues" evidence="1">
    <location>
        <begin position="82"/>
        <end position="91"/>
    </location>
</feature>
<comment type="caution">
    <text evidence="2">The sequence shown here is derived from an EMBL/GenBank/DDBJ whole genome shotgun (WGS) entry which is preliminary data.</text>
</comment>
<dbReference type="AlphaFoldDB" id="A0AAV7WD75"/>
<evidence type="ECO:0000313" key="3">
    <source>
        <dbReference type="Proteomes" id="UP001066276"/>
    </source>
</evidence>
<proteinExistence type="predicted"/>
<keyword evidence="3" id="KW-1185">Reference proteome</keyword>
<dbReference type="Proteomes" id="UP001066276">
    <property type="component" value="Chromosome 1_2"/>
</dbReference>
<dbReference type="EMBL" id="JANPWB010000002">
    <property type="protein sequence ID" value="KAJ1210009.1"/>
    <property type="molecule type" value="Genomic_DNA"/>
</dbReference>
<name>A0AAV7WD75_PLEWA</name>
<accession>A0AAV7WD75</accession>
<protein>
    <submittedName>
        <fullName evidence="2">Uncharacterized protein</fullName>
    </submittedName>
</protein>
<evidence type="ECO:0000256" key="1">
    <source>
        <dbReference type="SAM" id="MobiDB-lite"/>
    </source>
</evidence>
<gene>
    <name evidence="2" type="ORF">NDU88_005377</name>
</gene>
<evidence type="ECO:0000313" key="2">
    <source>
        <dbReference type="EMBL" id="KAJ1210009.1"/>
    </source>
</evidence>
<reference evidence="2" key="1">
    <citation type="journal article" date="2022" name="bioRxiv">
        <title>Sequencing and chromosome-scale assembly of the giantPleurodeles waltlgenome.</title>
        <authorList>
            <person name="Brown T."/>
            <person name="Elewa A."/>
            <person name="Iarovenko S."/>
            <person name="Subramanian E."/>
            <person name="Araus A.J."/>
            <person name="Petzold A."/>
            <person name="Susuki M."/>
            <person name="Suzuki K.-i.T."/>
            <person name="Hayashi T."/>
            <person name="Toyoda A."/>
            <person name="Oliveira C."/>
            <person name="Osipova E."/>
            <person name="Leigh N.D."/>
            <person name="Simon A."/>
            <person name="Yun M.H."/>
        </authorList>
    </citation>
    <scope>NUCLEOTIDE SEQUENCE</scope>
    <source>
        <strain evidence="2">20211129_DDA</strain>
        <tissue evidence="2">Liver</tissue>
    </source>
</reference>